<feature type="region of interest" description="Disordered" evidence="1">
    <location>
        <begin position="670"/>
        <end position="709"/>
    </location>
</feature>
<dbReference type="AlphaFoldDB" id="A0A2P6NQ87"/>
<gene>
    <name evidence="2" type="ORF">PROFUN_03107</name>
</gene>
<organism evidence="2 3">
    <name type="scientific">Planoprotostelium fungivorum</name>
    <dbReference type="NCBI Taxonomy" id="1890364"/>
    <lineage>
        <taxon>Eukaryota</taxon>
        <taxon>Amoebozoa</taxon>
        <taxon>Evosea</taxon>
        <taxon>Variosea</taxon>
        <taxon>Cavosteliida</taxon>
        <taxon>Cavosteliaceae</taxon>
        <taxon>Planoprotostelium</taxon>
    </lineage>
</organism>
<comment type="caution">
    <text evidence="2">The sequence shown here is derived from an EMBL/GenBank/DDBJ whole genome shotgun (WGS) entry which is preliminary data.</text>
</comment>
<name>A0A2P6NQ87_9EUKA</name>
<dbReference type="InParanoid" id="A0A2P6NQ87"/>
<evidence type="ECO:0000313" key="2">
    <source>
        <dbReference type="EMBL" id="PRP86120.1"/>
    </source>
</evidence>
<proteinExistence type="predicted"/>
<protein>
    <submittedName>
        <fullName evidence="2">Putative membrane-anchored cell surface protein</fullName>
    </submittedName>
</protein>
<sequence length="736" mass="78373">MSINWSQHACSSQSDACHAVGIQNTNDTTATLFFLFERRRGELTVCINERISRDVLSDQTGFLCLTSIEISKHALISKMRRALSLFLLCVALSQATDYETSTTTIPTTGYFSPIYKADSPALFEYRYESSLESLASLPICDGEYGYGTTCSTFQVVLYSSVNQSLVTSELTNITVIQTDIVQITLGQNYTNVNRTYYTFSADVPYLYTLAIPGLIFFNPSMGFGGSSYVNPNVTLTTSGSAYPLFTTTYPRTFVIDVKSNGGFFSPASFVYQNVTYNSSPNICSLQRAVLLLDGAQTGSLFSVVNTRGCSNLYFGRTGALSATVISLQTPPTLSASTTGNYSATCQTYGNSSDNYALVKLVNNEVTSKGGFINGQRVSSQLASFDAAYNCGNNTSIALSIQVNGPYQPVSLNSTLPVDDSLPFGFYQVNLAAGTIADYQRSSPADVLGLPGCYPATSFNYLGRIRGSSLDVCNTVTGNSTFNVPAINSAFVVQPPEGYCIRSDGIPSNSSNYLYLYSSTFSTLFYEDENTTLFTLTCSSDIFYVQLGDLQPMTVKFTLVPINGQGVYGQNYNVNGFLVLQYPPLTASVGIFSVNVTGSTVSLQSLSANNLDKRNVVGVPSYSPNVMLMNTSTISSFIVAVSGQGQVSTNIGTPAGVNVGYDVNYSINPTTSSSTSSSTFGSGSSNGSAGTDSSVTASVSTTTSGVTGTSVEVKPVGDASVLKATLISAVMILLALF</sequence>
<evidence type="ECO:0000313" key="3">
    <source>
        <dbReference type="Proteomes" id="UP000241769"/>
    </source>
</evidence>
<keyword evidence="3" id="KW-1185">Reference proteome</keyword>
<accession>A0A2P6NQ87</accession>
<dbReference type="Proteomes" id="UP000241769">
    <property type="component" value="Unassembled WGS sequence"/>
</dbReference>
<evidence type="ECO:0000256" key="1">
    <source>
        <dbReference type="SAM" id="MobiDB-lite"/>
    </source>
</evidence>
<reference evidence="2 3" key="1">
    <citation type="journal article" date="2018" name="Genome Biol. Evol.">
        <title>Multiple Roots of Fruiting Body Formation in Amoebozoa.</title>
        <authorList>
            <person name="Hillmann F."/>
            <person name="Forbes G."/>
            <person name="Novohradska S."/>
            <person name="Ferling I."/>
            <person name="Riege K."/>
            <person name="Groth M."/>
            <person name="Westermann M."/>
            <person name="Marz M."/>
            <person name="Spaller T."/>
            <person name="Winckler T."/>
            <person name="Schaap P."/>
            <person name="Glockner G."/>
        </authorList>
    </citation>
    <scope>NUCLEOTIDE SEQUENCE [LARGE SCALE GENOMIC DNA]</scope>
    <source>
        <strain evidence="2 3">Jena</strain>
    </source>
</reference>
<dbReference type="EMBL" id="MDYQ01000035">
    <property type="protein sequence ID" value="PRP86120.1"/>
    <property type="molecule type" value="Genomic_DNA"/>
</dbReference>